<dbReference type="EMBL" id="BBMN01000010">
    <property type="protein sequence ID" value="GAL06181.1"/>
    <property type="molecule type" value="Genomic_DNA"/>
</dbReference>
<dbReference type="InterPro" id="IPR034491">
    <property type="entry name" value="Anaerob_Ser_sulfatase-maturase"/>
</dbReference>
<dbReference type="SFLD" id="SFLDG01072">
    <property type="entry name" value="dehydrogenase_like"/>
    <property type="match status" value="1"/>
</dbReference>
<dbReference type="SFLD" id="SFLDG01067">
    <property type="entry name" value="SPASM/twitch_domain_containing"/>
    <property type="match status" value="1"/>
</dbReference>
<dbReference type="CDD" id="cd01335">
    <property type="entry name" value="Radical_SAM"/>
    <property type="match status" value="1"/>
</dbReference>
<evidence type="ECO:0000256" key="2">
    <source>
        <dbReference type="ARBA" id="ARBA00022485"/>
    </source>
</evidence>
<dbReference type="AlphaFoldDB" id="A0A090QTE3"/>
<dbReference type="GO" id="GO:0051539">
    <property type="term" value="F:4 iron, 4 sulfur cluster binding"/>
    <property type="evidence" value="ECO:0007669"/>
    <property type="project" value="UniProtKB-KW"/>
</dbReference>
<evidence type="ECO:0000256" key="3">
    <source>
        <dbReference type="ARBA" id="ARBA00022691"/>
    </source>
</evidence>
<dbReference type="SFLD" id="SFLDF00285">
    <property type="entry name" value="anaerobic_Ser-type_sulfatase-m"/>
    <property type="match status" value="1"/>
</dbReference>
<accession>A0A090QTE3</accession>
<dbReference type="Pfam" id="PF04055">
    <property type="entry name" value="Radical_SAM"/>
    <property type="match status" value="1"/>
</dbReference>
<comment type="cofactor">
    <cofactor evidence="1">
        <name>[4Fe-4S] cluster</name>
        <dbReference type="ChEBI" id="CHEBI:49883"/>
    </cofactor>
</comment>
<dbReference type="GO" id="GO:0016491">
    <property type="term" value="F:oxidoreductase activity"/>
    <property type="evidence" value="ECO:0007669"/>
    <property type="project" value="InterPro"/>
</dbReference>
<gene>
    <name evidence="9" type="ORF">JCM19237_1826</name>
</gene>
<dbReference type="PROSITE" id="PS51918">
    <property type="entry name" value="RADICAL_SAM"/>
    <property type="match status" value="1"/>
</dbReference>
<keyword evidence="6" id="KW-0411">Iron-sulfur</keyword>
<evidence type="ECO:0000256" key="7">
    <source>
        <dbReference type="ARBA" id="ARBA00023601"/>
    </source>
</evidence>
<keyword evidence="2" id="KW-0004">4Fe-4S</keyword>
<evidence type="ECO:0000256" key="1">
    <source>
        <dbReference type="ARBA" id="ARBA00001966"/>
    </source>
</evidence>
<keyword evidence="5" id="KW-0408">Iron</keyword>
<dbReference type="SFLD" id="SFLDS00029">
    <property type="entry name" value="Radical_SAM"/>
    <property type="match status" value="1"/>
</dbReference>
<dbReference type="SUPFAM" id="SSF102114">
    <property type="entry name" value="Radical SAM enzymes"/>
    <property type="match status" value="1"/>
</dbReference>
<dbReference type="eggNOG" id="COG0641">
    <property type="taxonomic scope" value="Bacteria"/>
</dbReference>
<proteinExistence type="inferred from homology"/>
<evidence type="ECO:0000259" key="8">
    <source>
        <dbReference type="PROSITE" id="PS51918"/>
    </source>
</evidence>
<name>A0A090QTE3_9GAMM</name>
<comment type="similarity">
    <text evidence="7">Belongs to the radical SAM superfamily. Anaerobic sulfatase-maturating enzyme family.</text>
</comment>
<evidence type="ECO:0000313" key="10">
    <source>
        <dbReference type="Proteomes" id="UP000029227"/>
    </source>
</evidence>
<evidence type="ECO:0000313" key="9">
    <source>
        <dbReference type="EMBL" id="GAL06181.1"/>
    </source>
</evidence>
<dbReference type="NCBIfam" id="TIGR04085">
    <property type="entry name" value="rSAM_more_4Fe4S"/>
    <property type="match status" value="1"/>
</dbReference>
<dbReference type="Gene3D" id="3.20.20.70">
    <property type="entry name" value="Aldolase class I"/>
    <property type="match status" value="1"/>
</dbReference>
<dbReference type="InterPro" id="IPR047207">
    <property type="entry name" value="SPASM_anSME"/>
</dbReference>
<dbReference type="Proteomes" id="UP000029227">
    <property type="component" value="Unassembled WGS sequence"/>
</dbReference>
<dbReference type="Pfam" id="PF13186">
    <property type="entry name" value="SPASM"/>
    <property type="match status" value="1"/>
</dbReference>
<dbReference type="InterPro" id="IPR058240">
    <property type="entry name" value="rSAM_sf"/>
</dbReference>
<organism evidence="9 10">
    <name type="scientific">Photobacterium aphoticum</name>
    <dbReference type="NCBI Taxonomy" id="754436"/>
    <lineage>
        <taxon>Bacteria</taxon>
        <taxon>Pseudomonadati</taxon>
        <taxon>Pseudomonadota</taxon>
        <taxon>Gammaproteobacteria</taxon>
        <taxon>Vibrionales</taxon>
        <taxon>Vibrionaceae</taxon>
        <taxon>Photobacterium</taxon>
    </lineage>
</organism>
<dbReference type="STRING" id="754436.JCM19237_1826"/>
<dbReference type="SFLD" id="SFLDG01386">
    <property type="entry name" value="main_SPASM_domain-containing"/>
    <property type="match status" value="1"/>
</dbReference>
<dbReference type="InterPro" id="IPR007197">
    <property type="entry name" value="rSAM"/>
</dbReference>
<dbReference type="InterPro" id="IPR023867">
    <property type="entry name" value="Sulphatase_maturase_rSAM"/>
</dbReference>
<keyword evidence="4" id="KW-0479">Metal-binding</keyword>
<feature type="domain" description="Radical SAM core" evidence="8">
    <location>
        <begin position="45"/>
        <end position="286"/>
    </location>
</feature>
<evidence type="ECO:0000256" key="4">
    <source>
        <dbReference type="ARBA" id="ARBA00022723"/>
    </source>
</evidence>
<dbReference type="GO" id="GO:0046872">
    <property type="term" value="F:metal ion binding"/>
    <property type="evidence" value="ECO:0007669"/>
    <property type="project" value="UniProtKB-KW"/>
</dbReference>
<reference evidence="9 10" key="1">
    <citation type="journal article" date="2014" name="Genome Announc.">
        <title>Draft Genome Sequences of Two Vibrionaceae Species, Vibrio ponticus C121 and Photobacterium aphoticum C119, Isolated as Coral Reef Microbiota.</title>
        <authorList>
            <person name="Al-saari N."/>
            <person name="Meirelles P.M."/>
            <person name="Mino S."/>
            <person name="Suda W."/>
            <person name="Oshima K."/>
            <person name="Hattori M."/>
            <person name="Ohkuma M."/>
            <person name="Thompson F.L."/>
            <person name="Gomez-Gil B."/>
            <person name="Sawabe T."/>
            <person name="Sawabe T."/>
        </authorList>
    </citation>
    <scope>NUCLEOTIDE SEQUENCE [LARGE SCALE GENOMIC DNA]</scope>
    <source>
        <strain evidence="9 10">JCM 19237</strain>
    </source>
</reference>
<comment type="caution">
    <text evidence="9">The sequence shown here is derived from an EMBL/GenBank/DDBJ whole genome shotgun (WGS) entry which is preliminary data.</text>
</comment>
<dbReference type="PANTHER" id="PTHR43273">
    <property type="entry name" value="ANAEROBIC SULFATASE-MATURATING ENZYME HOMOLOG ASLB-RELATED"/>
    <property type="match status" value="1"/>
</dbReference>
<sequence>MKISRLTPVRGTQDCANASLDVPAHRTSPAIATHPLYQQWAEVAATVPVSPHCHTMAKPSGSVCNLDCTYCFYLEKEKLYPERQKNWRMDDATLTRYIHQHIDAQQGAEVVFAWQGGEPTLLGTAFYRRAFALQQAYADQRFHATGQRKQIINTFQTNGVLIDDEWAQLFAEHQVLVGISIDGPRELHDHYRVKRNGQPSFDLVMRGIAALHRHRVRFNTLTVVNDVNGDQPEAVYEFLVSIGSDFLQFIPLVERVQTEGTDQDTEHDEALRLVLPDDPKASVTPWSVGPAQFGDFLNRVFDIWVTRDVGKVFVQLFDSALATQLGYPATLCSHAPRCGSNFALEANGDVYVCDHYVYPAHYLGNIHHTTLNAIKAGLPNRAFGVAKQLSLSQQCRQCAWLHACQGGCPKHRFVFDQNNENPLHYLCPSYHQFFSHTAPKIREMAGFLLRGKPANLVMNSALITN</sequence>
<dbReference type="NCBIfam" id="TIGR03942">
    <property type="entry name" value="sulfatase_rSAM"/>
    <property type="match status" value="1"/>
</dbReference>
<protein>
    <submittedName>
        <fullName evidence="9">Putative arylsulfatase regulatory protein</fullName>
    </submittedName>
</protein>
<dbReference type="SFLD" id="SFLDG01384">
    <property type="entry name" value="thioether_bond_formation_requi"/>
    <property type="match status" value="1"/>
</dbReference>
<dbReference type="CDD" id="cd21120">
    <property type="entry name" value="SPASM_anSME"/>
    <property type="match status" value="1"/>
</dbReference>
<dbReference type="PANTHER" id="PTHR43273:SF3">
    <property type="entry name" value="ANAEROBIC SULFATASE-MATURATING ENZYME HOMOLOG ASLB-RELATED"/>
    <property type="match status" value="1"/>
</dbReference>
<keyword evidence="3" id="KW-0949">S-adenosyl-L-methionine</keyword>
<evidence type="ECO:0000256" key="5">
    <source>
        <dbReference type="ARBA" id="ARBA00023004"/>
    </source>
</evidence>
<dbReference type="InterPro" id="IPR013785">
    <property type="entry name" value="Aldolase_TIM"/>
</dbReference>
<evidence type="ECO:0000256" key="6">
    <source>
        <dbReference type="ARBA" id="ARBA00023014"/>
    </source>
</evidence>
<dbReference type="InterPro" id="IPR023885">
    <property type="entry name" value="4Fe4S-binding_SPASM_dom"/>
</dbReference>